<dbReference type="PANTHER" id="PTHR43948:SF14">
    <property type="entry name" value="PROTEIN DNAJ, PUTATIVE-RELATED"/>
    <property type="match status" value="1"/>
</dbReference>
<dbReference type="EMBL" id="KL197712">
    <property type="protein sequence ID" value="KDQ61568.1"/>
    <property type="molecule type" value="Genomic_DNA"/>
</dbReference>
<feature type="compositionally biased region" description="Basic residues" evidence="1">
    <location>
        <begin position="464"/>
        <end position="475"/>
    </location>
</feature>
<proteinExistence type="predicted"/>
<dbReference type="InterPro" id="IPR036869">
    <property type="entry name" value="J_dom_sf"/>
</dbReference>
<dbReference type="GO" id="GO:0051087">
    <property type="term" value="F:protein-folding chaperone binding"/>
    <property type="evidence" value="ECO:0007669"/>
    <property type="project" value="TreeGrafter"/>
</dbReference>
<dbReference type="Pfam" id="PF00226">
    <property type="entry name" value="DnaJ"/>
    <property type="match status" value="1"/>
</dbReference>
<feature type="compositionally biased region" description="Pro residues" evidence="1">
    <location>
        <begin position="79"/>
        <end position="92"/>
    </location>
</feature>
<dbReference type="HOGENOM" id="CLU_040678_0_0_1"/>
<feature type="domain" description="J" evidence="2">
    <location>
        <begin position="3"/>
        <end position="74"/>
    </location>
</feature>
<feature type="compositionally biased region" description="Low complexity" evidence="1">
    <location>
        <begin position="422"/>
        <end position="442"/>
    </location>
</feature>
<feature type="compositionally biased region" description="Basic and acidic residues" evidence="1">
    <location>
        <begin position="389"/>
        <end position="404"/>
    </location>
</feature>
<organism evidence="3 4">
    <name type="scientific">Jaapia argillacea MUCL 33604</name>
    <dbReference type="NCBI Taxonomy" id="933084"/>
    <lineage>
        <taxon>Eukaryota</taxon>
        <taxon>Fungi</taxon>
        <taxon>Dikarya</taxon>
        <taxon>Basidiomycota</taxon>
        <taxon>Agaricomycotina</taxon>
        <taxon>Agaricomycetes</taxon>
        <taxon>Agaricomycetidae</taxon>
        <taxon>Jaapiales</taxon>
        <taxon>Jaapiaceae</taxon>
        <taxon>Jaapia</taxon>
    </lineage>
</organism>
<feature type="compositionally biased region" description="Pro residues" evidence="1">
    <location>
        <begin position="319"/>
        <end position="332"/>
    </location>
</feature>
<protein>
    <recommendedName>
        <fullName evidence="2">J domain-containing protein</fullName>
    </recommendedName>
</protein>
<dbReference type="InParanoid" id="A0A067Q3C8"/>
<evidence type="ECO:0000256" key="1">
    <source>
        <dbReference type="SAM" id="MobiDB-lite"/>
    </source>
</evidence>
<keyword evidence="4" id="KW-1185">Reference proteome</keyword>
<evidence type="ECO:0000313" key="3">
    <source>
        <dbReference type="EMBL" id="KDQ61568.1"/>
    </source>
</evidence>
<dbReference type="PANTHER" id="PTHR43948">
    <property type="entry name" value="DNAJ HOMOLOG SUBFAMILY B"/>
    <property type="match status" value="1"/>
</dbReference>
<dbReference type="AlphaFoldDB" id="A0A067Q3C8"/>
<reference evidence="4" key="1">
    <citation type="journal article" date="2014" name="Proc. Natl. Acad. Sci. U.S.A.">
        <title>Extensive sampling of basidiomycete genomes demonstrates inadequacy of the white-rot/brown-rot paradigm for wood decay fungi.</title>
        <authorList>
            <person name="Riley R."/>
            <person name="Salamov A.A."/>
            <person name="Brown D.W."/>
            <person name="Nagy L.G."/>
            <person name="Floudas D."/>
            <person name="Held B.W."/>
            <person name="Levasseur A."/>
            <person name="Lombard V."/>
            <person name="Morin E."/>
            <person name="Otillar R."/>
            <person name="Lindquist E.A."/>
            <person name="Sun H."/>
            <person name="LaButti K.M."/>
            <person name="Schmutz J."/>
            <person name="Jabbour D."/>
            <person name="Luo H."/>
            <person name="Baker S.E."/>
            <person name="Pisabarro A.G."/>
            <person name="Walton J.D."/>
            <person name="Blanchette R.A."/>
            <person name="Henrissat B."/>
            <person name="Martin F."/>
            <person name="Cullen D."/>
            <person name="Hibbett D.S."/>
            <person name="Grigoriev I.V."/>
        </authorList>
    </citation>
    <scope>NUCLEOTIDE SEQUENCE [LARGE SCALE GENOMIC DNA]</scope>
    <source>
        <strain evidence="4">MUCL 33604</strain>
    </source>
</reference>
<dbReference type="PROSITE" id="PS50076">
    <property type="entry name" value="DNAJ_2"/>
    <property type="match status" value="1"/>
</dbReference>
<dbReference type="PROSITE" id="PS00636">
    <property type="entry name" value="DNAJ_1"/>
    <property type="match status" value="1"/>
</dbReference>
<dbReference type="OrthoDB" id="442087at2759"/>
<dbReference type="InterPro" id="IPR018253">
    <property type="entry name" value="DnaJ_domain_CS"/>
</dbReference>
<dbReference type="InterPro" id="IPR001623">
    <property type="entry name" value="DnaJ_domain"/>
</dbReference>
<dbReference type="GO" id="GO:0005634">
    <property type="term" value="C:nucleus"/>
    <property type="evidence" value="ECO:0007669"/>
    <property type="project" value="TreeGrafter"/>
</dbReference>
<dbReference type="SUPFAM" id="SSF46565">
    <property type="entry name" value="Chaperone J-domain"/>
    <property type="match status" value="1"/>
</dbReference>
<dbReference type="STRING" id="933084.A0A067Q3C8"/>
<dbReference type="Gene3D" id="1.10.287.110">
    <property type="entry name" value="DnaJ domain"/>
    <property type="match status" value="1"/>
</dbReference>
<dbReference type="SMART" id="SM00271">
    <property type="entry name" value="DnaJ"/>
    <property type="match status" value="1"/>
</dbReference>
<accession>A0A067Q3C8</accession>
<dbReference type="GO" id="GO:0005737">
    <property type="term" value="C:cytoplasm"/>
    <property type="evidence" value="ECO:0007669"/>
    <property type="project" value="TreeGrafter"/>
</dbReference>
<evidence type="ECO:0000313" key="4">
    <source>
        <dbReference type="Proteomes" id="UP000027265"/>
    </source>
</evidence>
<gene>
    <name evidence="3" type="ORF">JAAARDRAFT_31025</name>
</gene>
<feature type="compositionally biased region" description="Pro residues" evidence="1">
    <location>
        <begin position="295"/>
        <end position="309"/>
    </location>
</feature>
<sequence>MSNLYEILGISKDATNEEIRKAYKKAALKTHPDRLPQGITPEQKAEAEEKFRVVNNAYEVLSDPENRKIFDMYGVWPPPTAREAPNGPPPGPSRRSDRDEAFRDPFFDFPDPFGGPQHHFAYSDPFELFERIFGDVRGRGFASSPFFNDPLFGGVDFGHGPSRGAGIPSMDPFGFVGGFGRGGGSIISPFGGMFGPVFEDTMRGSRGGTARTMSYSSAGFDNDQGGVRWVSSSKMTRTINGVTESVWKRRDSQGNEHVTLTYPDGREVYTINGVEQSPQGYIQDPPQPSNQYIQQPPPPQSQPPRPPPQVQSNGNRYVQPPPNERYIPPPPIIQSNGPPYVPTTTAPPVQPQPEYTYTQQERAPRHRSTYSQGSGHGHAPVIPDYPPRAGERGRDRDRGRERRQQRGYSVPQPMYPDDHSSSHSPVIPSPRDAVVPSRSRSPVIPPPQPDQGQGRNYEGPSGKDRHHVFFGHHHDHSVQPARADGNEKDGQGSNRHSFFGSPSPGSQHRRRQE</sequence>
<dbReference type="CDD" id="cd06257">
    <property type="entry name" value="DnaJ"/>
    <property type="match status" value="1"/>
</dbReference>
<feature type="region of interest" description="Disordered" evidence="1">
    <location>
        <begin position="79"/>
        <end position="101"/>
    </location>
</feature>
<dbReference type="PRINTS" id="PR00625">
    <property type="entry name" value="JDOMAIN"/>
</dbReference>
<dbReference type="GO" id="GO:0051082">
    <property type="term" value="F:unfolded protein binding"/>
    <property type="evidence" value="ECO:0007669"/>
    <property type="project" value="TreeGrafter"/>
</dbReference>
<dbReference type="GO" id="GO:0044183">
    <property type="term" value="F:protein folding chaperone"/>
    <property type="evidence" value="ECO:0007669"/>
    <property type="project" value="TreeGrafter"/>
</dbReference>
<dbReference type="Proteomes" id="UP000027265">
    <property type="component" value="Unassembled WGS sequence"/>
</dbReference>
<evidence type="ECO:0000259" key="2">
    <source>
        <dbReference type="PROSITE" id="PS50076"/>
    </source>
</evidence>
<feature type="region of interest" description="Disordered" evidence="1">
    <location>
        <begin position="277"/>
        <end position="513"/>
    </location>
</feature>
<name>A0A067Q3C8_9AGAM</name>